<dbReference type="PANTHER" id="PTHR21060:SF3">
    <property type="entry name" value="BUTYRATE KINASE 2-RELATED"/>
    <property type="match status" value="1"/>
</dbReference>
<dbReference type="Gene3D" id="3.30.420.40">
    <property type="match status" value="2"/>
</dbReference>
<comment type="similarity">
    <text evidence="2 9 10">Belongs to the acetokinase family.</text>
</comment>
<organism evidence="11 12">
    <name type="scientific">Prevotella histicola</name>
    <dbReference type="NCBI Taxonomy" id="470565"/>
    <lineage>
        <taxon>Bacteria</taxon>
        <taxon>Pseudomonadati</taxon>
        <taxon>Bacteroidota</taxon>
        <taxon>Bacteroidia</taxon>
        <taxon>Bacteroidales</taxon>
        <taxon>Prevotellaceae</taxon>
        <taxon>Prevotella</taxon>
    </lineage>
</organism>
<evidence type="ECO:0000256" key="9">
    <source>
        <dbReference type="HAMAP-Rule" id="MF_00542"/>
    </source>
</evidence>
<evidence type="ECO:0000256" key="10">
    <source>
        <dbReference type="RuleBase" id="RU003835"/>
    </source>
</evidence>
<evidence type="ECO:0000256" key="6">
    <source>
        <dbReference type="ARBA" id="ARBA00022777"/>
    </source>
</evidence>
<keyword evidence="4 9" id="KW-0808">Transferase</keyword>
<dbReference type="GO" id="GO:0006083">
    <property type="term" value="P:acetate metabolic process"/>
    <property type="evidence" value="ECO:0007669"/>
    <property type="project" value="TreeGrafter"/>
</dbReference>
<proteinExistence type="inferred from homology"/>
<evidence type="ECO:0000256" key="4">
    <source>
        <dbReference type="ARBA" id="ARBA00022679"/>
    </source>
</evidence>
<protein>
    <recommendedName>
        <fullName evidence="9">Probable butyrate kinase</fullName>
        <shortName evidence="9">BK</shortName>
        <ecNumber evidence="9">2.7.2.7</ecNumber>
    </recommendedName>
    <alternativeName>
        <fullName evidence="9">Branched-chain carboxylic acid kinase</fullName>
    </alternativeName>
</protein>
<sequence length="354" mass="38899">MAYKILAINPGSTSTKISLANDDQPIFMADITHTQEQLKPFKRISDQYHFRKQVVINELEKRNIPLDFDAVIGRGGLAKPVSSGVFTITEKMIIDQQQAIHQHACDLGCMIADEIAREIPGCRSFIADPGVVDEMEPEAHISGSPLMPRMCIWHALNQKAIGRRFAKDMGTSYEKLNLIICHLGGGISIAAHDHGRAIDANNALDGEGPFSPERAGTLPAADLIHLCFSGKYTEEQLLKKVSGQAGLMAHLGTNDLKEVMTWIKAGDKHAEAIVSAMIWHIAKNIVAEGAVLYGKVDAILLTGGMARSEYIIDRLKRRISFLAPVYVYPGQDEMQALTENALSVLRGERLAQDY</sequence>
<evidence type="ECO:0000313" key="12">
    <source>
        <dbReference type="Proteomes" id="UP000757461"/>
    </source>
</evidence>
<name>A0A930HX33_9BACT</name>
<evidence type="ECO:0000256" key="2">
    <source>
        <dbReference type="ARBA" id="ARBA00008748"/>
    </source>
</evidence>
<dbReference type="InterPro" id="IPR011245">
    <property type="entry name" value="Butyrate_kin"/>
</dbReference>
<comment type="catalytic activity">
    <reaction evidence="8 9">
        <text>butanoate + ATP = butanoyl phosphate + ADP</text>
        <dbReference type="Rhea" id="RHEA:13585"/>
        <dbReference type="ChEBI" id="CHEBI:17968"/>
        <dbReference type="ChEBI" id="CHEBI:30616"/>
        <dbReference type="ChEBI" id="CHEBI:58079"/>
        <dbReference type="ChEBI" id="CHEBI:456216"/>
        <dbReference type="EC" id="2.7.2.7"/>
    </reaction>
</comment>
<keyword evidence="3 9" id="KW-0963">Cytoplasm</keyword>
<evidence type="ECO:0000256" key="3">
    <source>
        <dbReference type="ARBA" id="ARBA00022490"/>
    </source>
</evidence>
<dbReference type="Pfam" id="PF00871">
    <property type="entry name" value="Acetate_kinase"/>
    <property type="match status" value="1"/>
</dbReference>
<gene>
    <name evidence="9 11" type="primary">buk</name>
    <name evidence="11" type="ORF">HXN33_02805</name>
</gene>
<dbReference type="GO" id="GO:0008776">
    <property type="term" value="F:acetate kinase activity"/>
    <property type="evidence" value="ECO:0007669"/>
    <property type="project" value="TreeGrafter"/>
</dbReference>
<comment type="subcellular location">
    <subcellularLocation>
        <location evidence="1 9">Cytoplasm</location>
    </subcellularLocation>
</comment>
<dbReference type="PRINTS" id="PR00471">
    <property type="entry name" value="ACETATEKNASE"/>
</dbReference>
<dbReference type="GO" id="GO:0005737">
    <property type="term" value="C:cytoplasm"/>
    <property type="evidence" value="ECO:0007669"/>
    <property type="project" value="UniProtKB-SubCell"/>
</dbReference>
<accession>A0A930HX33</accession>
<dbReference type="CDD" id="cd24011">
    <property type="entry name" value="ASKHA_NBD_BK"/>
    <property type="match status" value="1"/>
</dbReference>
<dbReference type="SUPFAM" id="SSF53067">
    <property type="entry name" value="Actin-like ATPase domain"/>
    <property type="match status" value="2"/>
</dbReference>
<evidence type="ECO:0000313" key="11">
    <source>
        <dbReference type="EMBL" id="MBF1414491.1"/>
    </source>
</evidence>
<keyword evidence="5 9" id="KW-0547">Nucleotide-binding</keyword>
<keyword evidence="6 9" id="KW-0418">Kinase</keyword>
<dbReference type="HAMAP" id="MF_00542">
    <property type="entry name" value="Butyrate_kinase"/>
    <property type="match status" value="1"/>
</dbReference>
<dbReference type="PROSITE" id="PS01076">
    <property type="entry name" value="ACETATE_KINASE_2"/>
    <property type="match status" value="1"/>
</dbReference>
<dbReference type="PROSITE" id="PS01075">
    <property type="entry name" value="ACETATE_KINASE_1"/>
    <property type="match status" value="1"/>
</dbReference>
<dbReference type="EC" id="2.7.2.7" evidence="9"/>
<evidence type="ECO:0000256" key="1">
    <source>
        <dbReference type="ARBA" id="ARBA00004496"/>
    </source>
</evidence>
<dbReference type="EMBL" id="JABZSQ010000029">
    <property type="protein sequence ID" value="MBF1414491.1"/>
    <property type="molecule type" value="Genomic_DNA"/>
</dbReference>
<dbReference type="PANTHER" id="PTHR21060">
    <property type="entry name" value="ACETATE KINASE"/>
    <property type="match status" value="1"/>
</dbReference>
<dbReference type="Proteomes" id="UP000757461">
    <property type="component" value="Unassembled WGS sequence"/>
</dbReference>
<dbReference type="InterPro" id="IPR023865">
    <property type="entry name" value="Aliphatic_acid_kinase_CS"/>
</dbReference>
<evidence type="ECO:0000256" key="5">
    <source>
        <dbReference type="ARBA" id="ARBA00022741"/>
    </source>
</evidence>
<evidence type="ECO:0000256" key="8">
    <source>
        <dbReference type="ARBA" id="ARBA00048596"/>
    </source>
</evidence>
<dbReference type="InterPro" id="IPR043129">
    <property type="entry name" value="ATPase_NBD"/>
</dbReference>
<dbReference type="GO" id="GO:0047761">
    <property type="term" value="F:butyrate kinase activity"/>
    <property type="evidence" value="ECO:0007669"/>
    <property type="project" value="UniProtKB-UniRule"/>
</dbReference>
<dbReference type="NCBIfam" id="NF002834">
    <property type="entry name" value="PRK03011.1-5"/>
    <property type="match status" value="1"/>
</dbReference>
<dbReference type="RefSeq" id="WP_025790625.1">
    <property type="nucleotide sequence ID" value="NZ_CAUPFN010000045.1"/>
</dbReference>
<dbReference type="AlphaFoldDB" id="A0A930HX33"/>
<dbReference type="NCBIfam" id="TIGR02707">
    <property type="entry name" value="butyr_kinase"/>
    <property type="match status" value="1"/>
</dbReference>
<evidence type="ECO:0000256" key="7">
    <source>
        <dbReference type="ARBA" id="ARBA00022840"/>
    </source>
</evidence>
<reference evidence="11" key="1">
    <citation type="submission" date="2020-04" db="EMBL/GenBank/DDBJ databases">
        <title>Deep metagenomics examines the oral microbiome during advanced dental caries in children, revealing novel taxa and co-occurrences with host molecules.</title>
        <authorList>
            <person name="Baker J.L."/>
            <person name="Morton J.T."/>
            <person name="Dinis M."/>
            <person name="Alvarez R."/>
            <person name="Tran N.C."/>
            <person name="Knight R."/>
            <person name="Edlund A."/>
        </authorList>
    </citation>
    <scope>NUCLEOTIDE SEQUENCE</scope>
    <source>
        <strain evidence="11">JCVI_25_bin.9</strain>
    </source>
</reference>
<dbReference type="PIRSF" id="PIRSF036458">
    <property type="entry name" value="Butyrate_kin"/>
    <property type="match status" value="1"/>
</dbReference>
<dbReference type="GO" id="GO:0005524">
    <property type="term" value="F:ATP binding"/>
    <property type="evidence" value="ECO:0007669"/>
    <property type="project" value="UniProtKB-KW"/>
</dbReference>
<comment type="caution">
    <text evidence="11">The sequence shown here is derived from an EMBL/GenBank/DDBJ whole genome shotgun (WGS) entry which is preliminary data.</text>
</comment>
<dbReference type="InterPro" id="IPR000890">
    <property type="entry name" value="Aliphatic_acid_kin_short-chain"/>
</dbReference>
<keyword evidence="7 9" id="KW-0067">ATP-binding</keyword>